<evidence type="ECO:0000313" key="7">
    <source>
        <dbReference type="Proteomes" id="UP001055460"/>
    </source>
</evidence>
<evidence type="ECO:0000259" key="4">
    <source>
        <dbReference type="PROSITE" id="PS51891"/>
    </source>
</evidence>
<dbReference type="OrthoDB" id="9805575at2"/>
<dbReference type="InterPro" id="IPR052355">
    <property type="entry name" value="CENP-V-like"/>
</dbReference>
<keyword evidence="3" id="KW-0862">Zinc</keyword>
<comment type="similarity">
    <text evidence="1">Belongs to the Gfa family.</text>
</comment>
<sequence length="135" mass="15001">MARRTYSGGCHCGKVRYEATFDLDAGTTRCNCSFCGKARYWGAQVQPEDFRLLSPEDQVGLYQFGAKVGNHRFCPACGIASYSHGYVEELGGAYCSINVATLDDVDPTVLAKVSVQYLDGRNDRWDETPAEFRHL</sequence>
<feature type="domain" description="CENP-V/GFA" evidence="4">
    <location>
        <begin position="6"/>
        <end position="126"/>
    </location>
</feature>
<dbReference type="PANTHER" id="PTHR28620:SF1">
    <property type="entry name" value="CENP-V_GFA DOMAIN-CONTAINING PROTEIN"/>
    <property type="match status" value="1"/>
</dbReference>
<dbReference type="RefSeq" id="WP_034786827.1">
    <property type="nucleotide sequence ID" value="NZ_CAXURO020000001.1"/>
</dbReference>
<dbReference type="Proteomes" id="UP001214094">
    <property type="component" value="Chromosome"/>
</dbReference>
<dbReference type="EMBL" id="CP098807">
    <property type="protein sequence ID" value="USJ22606.1"/>
    <property type="molecule type" value="Genomic_DNA"/>
</dbReference>
<accession>A0A9Q8Y5Y6</accession>
<dbReference type="PROSITE" id="PS51891">
    <property type="entry name" value="CENP_V_GFA"/>
    <property type="match status" value="1"/>
</dbReference>
<name>A0A9Q8Y5Y6_ENSAD</name>
<evidence type="ECO:0000256" key="2">
    <source>
        <dbReference type="ARBA" id="ARBA00022723"/>
    </source>
</evidence>
<proteinExistence type="inferred from homology"/>
<dbReference type="EMBL" id="CP121308">
    <property type="protein sequence ID" value="WFP89964.1"/>
    <property type="molecule type" value="Genomic_DNA"/>
</dbReference>
<dbReference type="GeneID" id="29518254"/>
<evidence type="ECO:0000256" key="1">
    <source>
        <dbReference type="ARBA" id="ARBA00005495"/>
    </source>
</evidence>
<organism evidence="5 7">
    <name type="scientific">Ensifer adhaerens</name>
    <name type="common">Sinorhizobium morelense</name>
    <dbReference type="NCBI Taxonomy" id="106592"/>
    <lineage>
        <taxon>Bacteria</taxon>
        <taxon>Pseudomonadati</taxon>
        <taxon>Pseudomonadota</taxon>
        <taxon>Alphaproteobacteria</taxon>
        <taxon>Hyphomicrobiales</taxon>
        <taxon>Rhizobiaceae</taxon>
        <taxon>Sinorhizobium/Ensifer group</taxon>
        <taxon>Ensifer</taxon>
    </lineage>
</organism>
<evidence type="ECO:0000313" key="6">
    <source>
        <dbReference type="EMBL" id="WFP89964.1"/>
    </source>
</evidence>
<evidence type="ECO:0000256" key="3">
    <source>
        <dbReference type="ARBA" id="ARBA00022833"/>
    </source>
</evidence>
<dbReference type="AlphaFoldDB" id="A0A9Q8Y5Y6"/>
<evidence type="ECO:0000313" key="8">
    <source>
        <dbReference type="Proteomes" id="UP001214094"/>
    </source>
</evidence>
<dbReference type="PANTHER" id="PTHR28620">
    <property type="entry name" value="CENTROMERE PROTEIN V"/>
    <property type="match status" value="1"/>
</dbReference>
<dbReference type="Proteomes" id="UP001055460">
    <property type="component" value="Chromosome"/>
</dbReference>
<keyword evidence="2" id="KW-0479">Metal-binding</keyword>
<reference evidence="6 8" key="2">
    <citation type="submission" date="2023-03" db="EMBL/GenBank/DDBJ databases">
        <title>Comparative genome and transcriptome analysis combination mining strategies for increasing vitamin B12 production of Ensifer adhaerens strain.</title>
        <authorList>
            <person name="Yongheng L."/>
        </authorList>
    </citation>
    <scope>NUCLEOTIDE SEQUENCE [LARGE SCALE GENOMIC DNA]</scope>
    <source>
        <strain evidence="6 8">Casida A-T305</strain>
    </source>
</reference>
<protein>
    <submittedName>
        <fullName evidence="5">GFA family protein</fullName>
    </submittedName>
</protein>
<dbReference type="InterPro" id="IPR011057">
    <property type="entry name" value="Mss4-like_sf"/>
</dbReference>
<dbReference type="Gene3D" id="2.170.150.70">
    <property type="match status" value="1"/>
</dbReference>
<gene>
    <name evidence="5" type="ORF">NE863_15065</name>
    <name evidence="6" type="ORF">P4B07_15565</name>
</gene>
<dbReference type="KEGG" id="eah:FA04_15330"/>
<dbReference type="GO" id="GO:0046872">
    <property type="term" value="F:metal ion binding"/>
    <property type="evidence" value="ECO:0007669"/>
    <property type="project" value="UniProtKB-KW"/>
</dbReference>
<dbReference type="GO" id="GO:0016846">
    <property type="term" value="F:carbon-sulfur lyase activity"/>
    <property type="evidence" value="ECO:0007669"/>
    <property type="project" value="InterPro"/>
</dbReference>
<dbReference type="SUPFAM" id="SSF51316">
    <property type="entry name" value="Mss4-like"/>
    <property type="match status" value="1"/>
</dbReference>
<dbReference type="InterPro" id="IPR006913">
    <property type="entry name" value="CENP-V/GFA"/>
</dbReference>
<keyword evidence="8" id="KW-1185">Reference proteome</keyword>
<reference evidence="5" key="1">
    <citation type="submission" date="2022-06" db="EMBL/GenBank/DDBJ databases">
        <title>Physiological and biochemical characterization and genomic elucidation of a strain of the genus Ensifer adhaerens M8 that combines arsenic oxidation and chromium reduction.</title>
        <authorList>
            <person name="Li X."/>
            <person name="Yu c."/>
        </authorList>
    </citation>
    <scope>NUCLEOTIDE SEQUENCE</scope>
    <source>
        <strain evidence="5">M8</strain>
    </source>
</reference>
<dbReference type="Pfam" id="PF04828">
    <property type="entry name" value="GFA"/>
    <property type="match status" value="1"/>
</dbReference>
<evidence type="ECO:0000313" key="5">
    <source>
        <dbReference type="EMBL" id="USJ22606.1"/>
    </source>
</evidence>